<dbReference type="Proteomes" id="UP001163094">
    <property type="component" value="Chromosome"/>
</dbReference>
<dbReference type="EMBL" id="CP113409">
    <property type="protein sequence ID" value="WAI11979.1"/>
    <property type="molecule type" value="Genomic_DNA"/>
</dbReference>
<dbReference type="InterPro" id="IPR036565">
    <property type="entry name" value="Mur-like_cat_sf"/>
</dbReference>
<keyword evidence="2" id="KW-0547">Nucleotide-binding</keyword>
<dbReference type="Gene3D" id="3.40.1190.10">
    <property type="entry name" value="Mur-like, catalytic domain"/>
    <property type="match status" value="1"/>
</dbReference>
<dbReference type="InterPro" id="IPR004101">
    <property type="entry name" value="Mur_ligase_C"/>
</dbReference>
<dbReference type="PANTHER" id="PTHR43024:SF1">
    <property type="entry name" value="UDP-N-ACETYLMURAMOYL-TRIPEPTIDE--D-ALANYL-D-ALANINE LIGASE"/>
    <property type="match status" value="1"/>
</dbReference>
<dbReference type="AlphaFoldDB" id="A0AAJ5PTR4"/>
<evidence type="ECO:0000313" key="6">
    <source>
        <dbReference type="Proteomes" id="UP001163094"/>
    </source>
</evidence>
<evidence type="ECO:0000256" key="3">
    <source>
        <dbReference type="ARBA" id="ARBA00022840"/>
    </source>
</evidence>
<dbReference type="GO" id="GO:0016881">
    <property type="term" value="F:acid-amino acid ligase activity"/>
    <property type="evidence" value="ECO:0007669"/>
    <property type="project" value="InterPro"/>
</dbReference>
<feature type="domain" description="Mur ligase C-terminal" evidence="4">
    <location>
        <begin position="52"/>
        <end position="171"/>
    </location>
</feature>
<dbReference type="Gene3D" id="3.90.190.20">
    <property type="entry name" value="Mur ligase, C-terminal domain"/>
    <property type="match status" value="1"/>
</dbReference>
<dbReference type="Pfam" id="PF02875">
    <property type="entry name" value="Mur_ligase_C"/>
    <property type="match status" value="1"/>
</dbReference>
<dbReference type="GO" id="GO:0005524">
    <property type="term" value="F:ATP binding"/>
    <property type="evidence" value="ECO:0007669"/>
    <property type="project" value="UniProtKB-KW"/>
</dbReference>
<proteinExistence type="predicted"/>
<sequence>MHTPCGEINISLPFLGYQNISNALAASALSFALKIPLKKIKAGLSETPLVSRRLESIILEPNKILIDDTYNSNVSSMISAIKVLEKMPGYKILVTGDMAELGENSVLYHKMIGNTANLSKINKIFSIGNISNQITMVFNNGKHFYNKKKLCKSLKYFFLKKEKITILIKGSRSAKMEEIVEELIKESKKKC</sequence>
<dbReference type="PANTHER" id="PTHR43024">
    <property type="entry name" value="UDP-N-ACETYLMURAMOYL-TRIPEPTIDE--D-ALANYL-D-ALANINE LIGASE"/>
    <property type="match status" value="1"/>
</dbReference>
<organism evidence="5 6">
    <name type="scientific">Buchnera aphidicola</name>
    <name type="common">Macrosiphum albifrons</name>
    <dbReference type="NCBI Taxonomy" id="2994844"/>
    <lineage>
        <taxon>Bacteria</taxon>
        <taxon>Pseudomonadati</taxon>
        <taxon>Pseudomonadota</taxon>
        <taxon>Gammaproteobacteria</taxon>
        <taxon>Enterobacterales</taxon>
        <taxon>Erwiniaceae</taxon>
        <taxon>Buchnera</taxon>
    </lineage>
</organism>
<evidence type="ECO:0000256" key="1">
    <source>
        <dbReference type="ARBA" id="ARBA00022598"/>
    </source>
</evidence>
<evidence type="ECO:0000259" key="4">
    <source>
        <dbReference type="Pfam" id="PF02875"/>
    </source>
</evidence>
<accession>A0AAJ5PTR4</accession>
<reference evidence="5" key="1">
    <citation type="submission" date="2022-11" db="EMBL/GenBank/DDBJ databases">
        <title>The whole genome sequencing of pests is an important tool to study the evolution of the plant-insect interaction and insecticide resistance.</title>
        <authorList>
            <person name="Kananovich Y."/>
        </authorList>
    </citation>
    <scope>NUCLEOTIDE SEQUENCE</scope>
    <source>
        <strain evidence="5">BSU_Mac_2017</strain>
    </source>
</reference>
<keyword evidence="1" id="KW-0436">Ligase</keyword>
<evidence type="ECO:0000313" key="5">
    <source>
        <dbReference type="EMBL" id="WAI11979.1"/>
    </source>
</evidence>
<dbReference type="InterPro" id="IPR051046">
    <property type="entry name" value="MurCDEF_CellWall_CoF430Synth"/>
</dbReference>
<protein>
    <recommendedName>
        <fullName evidence="4">Mur ligase C-terminal domain-containing protein</fullName>
    </recommendedName>
</protein>
<dbReference type="InterPro" id="IPR036615">
    <property type="entry name" value="Mur_ligase_C_dom_sf"/>
</dbReference>
<dbReference type="SUPFAM" id="SSF53623">
    <property type="entry name" value="MurD-like peptide ligases, catalytic domain"/>
    <property type="match status" value="1"/>
</dbReference>
<name>A0AAJ5PTR4_9GAMM</name>
<evidence type="ECO:0000256" key="2">
    <source>
        <dbReference type="ARBA" id="ARBA00022741"/>
    </source>
</evidence>
<keyword evidence="3" id="KW-0067">ATP-binding</keyword>
<dbReference type="SUPFAM" id="SSF53244">
    <property type="entry name" value="MurD-like peptide ligases, peptide-binding domain"/>
    <property type="match status" value="1"/>
</dbReference>
<gene>
    <name evidence="5" type="ORF">OW721_01120</name>
</gene>